<reference evidence="3 4" key="1">
    <citation type="submission" date="2020-02" db="EMBL/GenBank/DDBJ databases">
        <authorList>
            <person name="Ferguson B K."/>
        </authorList>
    </citation>
    <scope>NUCLEOTIDE SEQUENCE [LARGE SCALE GENOMIC DNA]</scope>
</reference>
<feature type="coiled-coil region" evidence="1">
    <location>
        <begin position="780"/>
        <end position="811"/>
    </location>
</feature>
<feature type="compositionally biased region" description="Polar residues" evidence="2">
    <location>
        <begin position="847"/>
        <end position="879"/>
    </location>
</feature>
<keyword evidence="4" id="KW-1185">Reference proteome</keyword>
<evidence type="ECO:0000256" key="1">
    <source>
        <dbReference type="SAM" id="Coils"/>
    </source>
</evidence>
<organism evidence="3 4">
    <name type="scientific">Nesidiocoris tenuis</name>
    <dbReference type="NCBI Taxonomy" id="355587"/>
    <lineage>
        <taxon>Eukaryota</taxon>
        <taxon>Metazoa</taxon>
        <taxon>Ecdysozoa</taxon>
        <taxon>Arthropoda</taxon>
        <taxon>Hexapoda</taxon>
        <taxon>Insecta</taxon>
        <taxon>Pterygota</taxon>
        <taxon>Neoptera</taxon>
        <taxon>Paraneoptera</taxon>
        <taxon>Hemiptera</taxon>
        <taxon>Heteroptera</taxon>
        <taxon>Panheteroptera</taxon>
        <taxon>Cimicomorpha</taxon>
        <taxon>Miridae</taxon>
        <taxon>Dicyphina</taxon>
        <taxon>Nesidiocoris</taxon>
    </lineage>
</organism>
<sequence length="932" mass="101469">MKSIVSQGNSDTNAIDISFGTTKTPSLDTIRYNQWKATVRRHGKDLSMESSAVPLPSYIVGVGSVADWPMRSPLLFTGDVTLVCPWAGEENGLTCDTSFNVFLGLQIVSFFGDDSTARSLQILFDYFFLPKIRCYDAGLLGLIPGRRGNRIKKFEPNRFKNKIFRKNIYYMTFHSGREPFELNACATSYVIASWRDMRDVSCGRPNSRVCPFTRNARNRLPERGSDVTMPHARPCNDVSEGSLSRTRIKLLASDSSPKAGSHKPFARLAVGKVLRSLYDLCASKSRFTLCPIAAAVSPVSSDRRPPDFENERLPGHTQYFHDKPLSVVRTKSSGNGRSSRKLLLRKLSSHKNLKNSEEGGGDTTGDVMEVGVPGGTAPPFHQIKSLQELQNEVGALLEFREVVMEAFPQLKAKLRGGGGGGGNRWEPGVRVRRKQPSHQGGGNGSKESAVGLSASSAAAEPPRSRSNSRSKSVGGSGGCGAPSTLIQDSGFSTADSSGTTGNSSKKNLLPPEDELWALLELIQAKGSRLRLEVECMKERCSLLGVSGRSRSLGELRVPSDIVLQEKEELCCRVQELERDNFEKASAAAALSRRVSELQEDKRRLEGELAEARGPHLLLARDRHKEPDVLQTPLVAGGDSPELYRNGQQVHTPSPSNSRSHSNHHYGNSGSSASPCPGSSAAGARRKLEQDFGRQTPSVLIARCDNQSSPSSTLGRLDGLVSSPAEVIPCPKGLTPDRHVTAAILKETNLLELQRHLITTTHHAQVVQAHLDKANKGKATIATLLEKAREENEDLKFQLEEKRIELEGTRARVRLLERGVGSAAGRCGAGSESSAQSEDNSSTESGRALTQSRLSSHQHTSNQHPSHQSNGSNQNQPTNRRPSRIPLKAPPNSLQQPSSAGKNASPPQPVSAQNDHQSNIKTTFWSNWLRKVP</sequence>
<evidence type="ECO:0000313" key="4">
    <source>
        <dbReference type="Proteomes" id="UP000479000"/>
    </source>
</evidence>
<feature type="region of interest" description="Disordered" evidence="2">
    <location>
        <begin position="630"/>
        <end position="685"/>
    </location>
</feature>
<dbReference type="OrthoDB" id="1684102at2759"/>
<feature type="region of interest" description="Disordered" evidence="2">
    <location>
        <begin position="347"/>
        <end position="369"/>
    </location>
</feature>
<feature type="region of interest" description="Disordered" evidence="2">
    <location>
        <begin position="820"/>
        <end position="932"/>
    </location>
</feature>
<feature type="compositionally biased region" description="Low complexity" evidence="2">
    <location>
        <begin position="453"/>
        <end position="473"/>
    </location>
</feature>
<protein>
    <submittedName>
        <fullName evidence="3">Uncharacterized protein</fullName>
    </submittedName>
</protein>
<evidence type="ECO:0000313" key="3">
    <source>
        <dbReference type="EMBL" id="CAB0013306.1"/>
    </source>
</evidence>
<accession>A0A6H5HA85</accession>
<feature type="compositionally biased region" description="Low complexity" evidence="2">
    <location>
        <begin position="653"/>
        <end position="682"/>
    </location>
</feature>
<dbReference type="AlphaFoldDB" id="A0A6H5HA85"/>
<evidence type="ECO:0000256" key="2">
    <source>
        <dbReference type="SAM" id="MobiDB-lite"/>
    </source>
</evidence>
<proteinExistence type="predicted"/>
<name>A0A6H5HA85_9HEMI</name>
<feature type="compositionally biased region" description="Polar residues" evidence="2">
    <location>
        <begin position="891"/>
        <end position="901"/>
    </location>
</feature>
<feature type="compositionally biased region" description="Polar residues" evidence="2">
    <location>
        <begin position="909"/>
        <end position="925"/>
    </location>
</feature>
<feature type="compositionally biased region" description="Low complexity" evidence="2">
    <location>
        <begin position="830"/>
        <end position="844"/>
    </location>
</feature>
<dbReference type="Proteomes" id="UP000479000">
    <property type="component" value="Unassembled WGS sequence"/>
</dbReference>
<keyword evidence="1" id="KW-0175">Coiled coil</keyword>
<feature type="compositionally biased region" description="Polar residues" evidence="2">
    <location>
        <begin position="484"/>
        <end position="506"/>
    </location>
</feature>
<feature type="region of interest" description="Disordered" evidence="2">
    <location>
        <begin position="412"/>
        <end position="508"/>
    </location>
</feature>
<dbReference type="EMBL" id="CADCXU010026492">
    <property type="protein sequence ID" value="CAB0013306.1"/>
    <property type="molecule type" value="Genomic_DNA"/>
</dbReference>
<gene>
    <name evidence="3" type="ORF">NTEN_LOCUS17917</name>
</gene>